<organism evidence="5 6">
    <name type="scientific">Rhodovarius crocodyli</name>
    <dbReference type="NCBI Taxonomy" id="1979269"/>
    <lineage>
        <taxon>Bacteria</taxon>
        <taxon>Pseudomonadati</taxon>
        <taxon>Pseudomonadota</taxon>
        <taxon>Alphaproteobacteria</taxon>
        <taxon>Acetobacterales</taxon>
        <taxon>Roseomonadaceae</taxon>
        <taxon>Rhodovarius</taxon>
    </lineage>
</organism>
<dbReference type="SUPFAM" id="SSF48008">
    <property type="entry name" value="GntR ligand-binding domain-like"/>
    <property type="match status" value="1"/>
</dbReference>
<keyword evidence="3" id="KW-0804">Transcription</keyword>
<dbReference type="Gene3D" id="1.20.120.530">
    <property type="entry name" value="GntR ligand-binding domain-like"/>
    <property type="match status" value="1"/>
</dbReference>
<evidence type="ECO:0000256" key="2">
    <source>
        <dbReference type="ARBA" id="ARBA00023125"/>
    </source>
</evidence>
<reference evidence="5 6" key="1">
    <citation type="submission" date="2019-01" db="EMBL/GenBank/DDBJ databases">
        <authorList>
            <person name="Chen W.-M."/>
        </authorList>
    </citation>
    <scope>NUCLEOTIDE SEQUENCE [LARGE SCALE GENOMIC DNA]</scope>
    <source>
        <strain evidence="5 6">CCP-6</strain>
    </source>
</reference>
<evidence type="ECO:0000256" key="1">
    <source>
        <dbReference type="ARBA" id="ARBA00023015"/>
    </source>
</evidence>
<dbReference type="SMART" id="SM00895">
    <property type="entry name" value="FCD"/>
    <property type="match status" value="1"/>
</dbReference>
<dbReference type="PROSITE" id="PS50949">
    <property type="entry name" value="HTH_GNTR"/>
    <property type="match status" value="1"/>
</dbReference>
<comment type="caution">
    <text evidence="5">The sequence shown here is derived from an EMBL/GenBank/DDBJ whole genome shotgun (WGS) entry which is preliminary data.</text>
</comment>
<keyword evidence="1" id="KW-0805">Transcription regulation</keyword>
<accession>A0A437M2G8</accession>
<dbReference type="AlphaFoldDB" id="A0A437M2G8"/>
<dbReference type="InterPro" id="IPR000524">
    <property type="entry name" value="Tscrpt_reg_HTH_GntR"/>
</dbReference>
<dbReference type="PANTHER" id="PTHR43537">
    <property type="entry name" value="TRANSCRIPTIONAL REGULATOR, GNTR FAMILY"/>
    <property type="match status" value="1"/>
</dbReference>
<evidence type="ECO:0000256" key="3">
    <source>
        <dbReference type="ARBA" id="ARBA00023163"/>
    </source>
</evidence>
<dbReference type="GO" id="GO:0003700">
    <property type="term" value="F:DNA-binding transcription factor activity"/>
    <property type="evidence" value="ECO:0007669"/>
    <property type="project" value="InterPro"/>
</dbReference>
<evidence type="ECO:0000313" key="5">
    <source>
        <dbReference type="EMBL" id="RVT91745.1"/>
    </source>
</evidence>
<sequence>MPAFWHDKFQMSHVTCQNSEARLSVMKRVPASAADLPAMPVLDRMTLDRQAYRVVREALMSGRLRPGQAITLRGLAEALGVSRQPVGAALTRLETEGALLASPVSGRLYVPSLTPAELQELLEIRVHLEGLAARKAARLITPEELEDVRARCRVLEAEADAADCRGYAMANWAFHAAVYRSSHSPMLCSAIEPFWLRIGPYVELMMPDRASLMASIPTHWQVVDALARRDEAEAEAAIARDLSESAHALMALLRAAPPAPSRPRALPGLLD</sequence>
<evidence type="ECO:0000259" key="4">
    <source>
        <dbReference type="PROSITE" id="PS50949"/>
    </source>
</evidence>
<feature type="domain" description="HTH gntR-type" evidence="4">
    <location>
        <begin position="45"/>
        <end position="112"/>
    </location>
</feature>
<name>A0A437M2G8_9PROT</name>
<gene>
    <name evidence="5" type="ORF">EOD42_20710</name>
</gene>
<dbReference type="Pfam" id="PF07729">
    <property type="entry name" value="FCD"/>
    <property type="match status" value="1"/>
</dbReference>
<dbReference type="InterPro" id="IPR008920">
    <property type="entry name" value="TF_FadR/GntR_C"/>
</dbReference>
<dbReference type="OrthoDB" id="9815654at2"/>
<keyword evidence="6" id="KW-1185">Reference proteome</keyword>
<proteinExistence type="predicted"/>
<dbReference type="SMART" id="SM00345">
    <property type="entry name" value="HTH_GNTR"/>
    <property type="match status" value="1"/>
</dbReference>
<evidence type="ECO:0000313" key="6">
    <source>
        <dbReference type="Proteomes" id="UP000282957"/>
    </source>
</evidence>
<dbReference type="EMBL" id="SACL01000009">
    <property type="protein sequence ID" value="RVT91745.1"/>
    <property type="molecule type" value="Genomic_DNA"/>
</dbReference>
<dbReference type="Pfam" id="PF00392">
    <property type="entry name" value="GntR"/>
    <property type="match status" value="1"/>
</dbReference>
<protein>
    <submittedName>
        <fullName evidence="5">GntR family transcriptional regulator</fullName>
    </submittedName>
</protein>
<dbReference type="Gene3D" id="1.10.10.10">
    <property type="entry name" value="Winged helix-like DNA-binding domain superfamily/Winged helix DNA-binding domain"/>
    <property type="match status" value="1"/>
</dbReference>
<dbReference type="InterPro" id="IPR036390">
    <property type="entry name" value="WH_DNA-bd_sf"/>
</dbReference>
<dbReference type="InterPro" id="IPR036388">
    <property type="entry name" value="WH-like_DNA-bd_sf"/>
</dbReference>
<dbReference type="InterPro" id="IPR011711">
    <property type="entry name" value="GntR_C"/>
</dbReference>
<keyword evidence="2" id="KW-0238">DNA-binding</keyword>
<dbReference type="PANTHER" id="PTHR43537:SF39">
    <property type="entry name" value="HTH-TYPE TRANSCRIPTIONAL REGULATOR MCBR"/>
    <property type="match status" value="1"/>
</dbReference>
<dbReference type="GO" id="GO:0003677">
    <property type="term" value="F:DNA binding"/>
    <property type="evidence" value="ECO:0007669"/>
    <property type="project" value="UniProtKB-KW"/>
</dbReference>
<dbReference type="Proteomes" id="UP000282957">
    <property type="component" value="Unassembled WGS sequence"/>
</dbReference>
<dbReference type="SUPFAM" id="SSF46785">
    <property type="entry name" value="Winged helix' DNA-binding domain"/>
    <property type="match status" value="1"/>
</dbReference>